<reference evidence="2 3" key="1">
    <citation type="submission" date="2024-10" db="EMBL/GenBank/DDBJ databases">
        <title>Updated reference genomes for cyclostephanoid diatoms.</title>
        <authorList>
            <person name="Roberts W.R."/>
            <person name="Alverson A.J."/>
        </authorList>
    </citation>
    <scope>NUCLEOTIDE SEQUENCE [LARGE SCALE GENOMIC DNA]</scope>
    <source>
        <strain evidence="2 3">AJA010-31</strain>
    </source>
</reference>
<evidence type="ECO:0000313" key="2">
    <source>
        <dbReference type="EMBL" id="KAL3765096.1"/>
    </source>
</evidence>
<keyword evidence="3" id="KW-1185">Reference proteome</keyword>
<dbReference type="AlphaFoldDB" id="A0ABD3MT07"/>
<protein>
    <recommendedName>
        <fullName evidence="4">F-box domain-containing protein</fullName>
    </recommendedName>
</protein>
<feature type="compositionally biased region" description="Basic and acidic residues" evidence="1">
    <location>
        <begin position="225"/>
        <end position="239"/>
    </location>
</feature>
<name>A0ABD3MT07_9STRA</name>
<organism evidence="2 3">
    <name type="scientific">Cyclotella atomus</name>
    <dbReference type="NCBI Taxonomy" id="382360"/>
    <lineage>
        <taxon>Eukaryota</taxon>
        <taxon>Sar</taxon>
        <taxon>Stramenopiles</taxon>
        <taxon>Ochrophyta</taxon>
        <taxon>Bacillariophyta</taxon>
        <taxon>Coscinodiscophyceae</taxon>
        <taxon>Thalassiosirophycidae</taxon>
        <taxon>Stephanodiscales</taxon>
        <taxon>Stephanodiscaceae</taxon>
        <taxon>Cyclotella</taxon>
    </lineage>
</organism>
<dbReference type="EMBL" id="JALLPJ020001408">
    <property type="protein sequence ID" value="KAL3765096.1"/>
    <property type="molecule type" value="Genomic_DNA"/>
</dbReference>
<evidence type="ECO:0000313" key="3">
    <source>
        <dbReference type="Proteomes" id="UP001530400"/>
    </source>
</evidence>
<gene>
    <name evidence="2" type="ORF">ACHAWO_009415</name>
</gene>
<comment type="caution">
    <text evidence="2">The sequence shown here is derived from an EMBL/GenBank/DDBJ whole genome shotgun (WGS) entry which is preliminary data.</text>
</comment>
<proteinExistence type="predicted"/>
<feature type="compositionally biased region" description="Basic residues" evidence="1">
    <location>
        <begin position="207"/>
        <end position="224"/>
    </location>
</feature>
<evidence type="ECO:0008006" key="4">
    <source>
        <dbReference type="Google" id="ProtNLM"/>
    </source>
</evidence>
<evidence type="ECO:0000256" key="1">
    <source>
        <dbReference type="SAM" id="MobiDB-lite"/>
    </source>
</evidence>
<sequence length="607" mass="67789">MSKPSPPSSPRRQASPVLEVGGLTAFPRELHMDILTFLRATDLSALQRTCTCFNQRDLVNAVVEYAADEVYGSDLTKGFDSPIVGGEVKSVAVVSKKGGKKSVSEDDSELKLSATGVETAVPSEATRPVYTYEMLRNMEMLVVARVLSRPEPPIHERSTCFYVSKSWCKAALRWLEVQEEERREKFERQRAAEEAKAAAAAAVVSPKGKKNARHTGSSGKKKVSRKELKEQRARERRNSDAMPPWSNINDDIMCEHGDLKHCSGKSARARRRTMDKKAWKVLKKLYPDSVQIEAGVGVSGCLMCAAESEAAKKAEADKKEEAKAERKKPLVCPLVRGFYSRGNKGYPVASIDPLHDVNIKDEDDFISTMLREGTHCQCPLEPGVYWTLPRSWCKNWRKYLKTGEGALPPPPDGSEMLCDAHNLPLVPPHLEAFLSGEFSTLYGSPVLNASTIEVESVARMPTAPLHSSAVSDAETLQALRAAGLSEVEVHSQRVAMVQLEEERQRAHAARFERQISSNEQDRAATNEQLDRENKVVVEILTDEEVGALEKWWPHVNIMYGIRFAVIETDSARREILWHTPPCRECDPSSRADTKFHMRSRLAQRGFH</sequence>
<feature type="region of interest" description="Disordered" evidence="1">
    <location>
        <begin position="197"/>
        <end position="247"/>
    </location>
</feature>
<dbReference type="SUPFAM" id="SSF81383">
    <property type="entry name" value="F-box domain"/>
    <property type="match status" value="1"/>
</dbReference>
<dbReference type="Proteomes" id="UP001530400">
    <property type="component" value="Unassembled WGS sequence"/>
</dbReference>
<accession>A0ABD3MT07</accession>
<dbReference type="InterPro" id="IPR036047">
    <property type="entry name" value="F-box-like_dom_sf"/>
</dbReference>